<dbReference type="InterPro" id="IPR050319">
    <property type="entry name" value="ABC_transp_ATP-bind"/>
</dbReference>
<dbReference type="Pfam" id="PF08352">
    <property type="entry name" value="oligo_HPY"/>
    <property type="match status" value="1"/>
</dbReference>
<comment type="caution">
    <text evidence="6">The sequence shown here is derived from an EMBL/GenBank/DDBJ whole genome shotgun (WGS) entry which is preliminary data.</text>
</comment>
<name>A0ABY1RG24_9MICO</name>
<dbReference type="PROSITE" id="PS50893">
    <property type="entry name" value="ABC_TRANSPORTER_2"/>
    <property type="match status" value="1"/>
</dbReference>
<dbReference type="CDD" id="cd03257">
    <property type="entry name" value="ABC_NikE_OppD_transporters"/>
    <property type="match status" value="1"/>
</dbReference>
<evidence type="ECO:0000313" key="7">
    <source>
        <dbReference type="Proteomes" id="UP000194464"/>
    </source>
</evidence>
<evidence type="ECO:0000256" key="4">
    <source>
        <dbReference type="ARBA" id="ARBA00022840"/>
    </source>
</evidence>
<dbReference type="PANTHER" id="PTHR43776">
    <property type="entry name" value="TRANSPORT ATP-BINDING PROTEIN"/>
    <property type="match status" value="1"/>
</dbReference>
<proteinExistence type="inferred from homology"/>
<sequence>MSELLEVSDLTVAYSRGFRRSPLLANDRVSVSIPRGKTLGIVGESGSGKSTLGDAILGFAPVSSGSIRFDGEELVGVSSARRRELTKHIQVIFQNPYGSLNPAKPVGATLLEPLIAHRIAEGAAATARVAEWLDIVGLSPEAAKRYPGDFSGGQRQRIAIARALLIEPDLVICDEAVSALDLSIQAQILNLLLDLQHRLGVSYVFITHDMAVVEHMADRTAVMHRGVIVEEGPSRDIIHTPTHEYTQALLAAAPSPDPRIQQARRRERTAP</sequence>
<dbReference type="PANTHER" id="PTHR43776:SF7">
    <property type="entry name" value="D,D-DIPEPTIDE TRANSPORT ATP-BINDING PROTEIN DDPF-RELATED"/>
    <property type="match status" value="1"/>
</dbReference>
<dbReference type="EMBL" id="FXWJ01000003">
    <property type="protein sequence ID" value="SMQ71189.1"/>
    <property type="molecule type" value="Genomic_DNA"/>
</dbReference>
<accession>A0ABY1RG24</accession>
<evidence type="ECO:0000256" key="1">
    <source>
        <dbReference type="ARBA" id="ARBA00005417"/>
    </source>
</evidence>
<comment type="similarity">
    <text evidence="1">Belongs to the ABC transporter superfamily.</text>
</comment>
<dbReference type="SMART" id="SM00382">
    <property type="entry name" value="AAA"/>
    <property type="match status" value="1"/>
</dbReference>
<dbReference type="Gene3D" id="3.40.50.300">
    <property type="entry name" value="P-loop containing nucleotide triphosphate hydrolases"/>
    <property type="match status" value="1"/>
</dbReference>
<protein>
    <submittedName>
        <fullName evidence="6">Oligopeptide/dipeptide transporter, C-terminal region</fullName>
    </submittedName>
</protein>
<dbReference type="SUPFAM" id="SSF52540">
    <property type="entry name" value="P-loop containing nucleoside triphosphate hydrolases"/>
    <property type="match status" value="1"/>
</dbReference>
<organism evidence="6 7">
    <name type="scientific">Plantibacter elymi</name>
    <name type="common">nom. nud.</name>
    <dbReference type="NCBI Taxonomy" id="199708"/>
    <lineage>
        <taxon>Bacteria</taxon>
        <taxon>Bacillati</taxon>
        <taxon>Actinomycetota</taxon>
        <taxon>Actinomycetes</taxon>
        <taxon>Micrococcales</taxon>
        <taxon>Microbacteriaceae</taxon>
        <taxon>Plantibacter</taxon>
    </lineage>
</organism>
<keyword evidence="7" id="KW-1185">Reference proteome</keyword>
<evidence type="ECO:0000313" key="6">
    <source>
        <dbReference type="EMBL" id="SMQ71189.1"/>
    </source>
</evidence>
<dbReference type="InterPro" id="IPR003593">
    <property type="entry name" value="AAA+_ATPase"/>
</dbReference>
<dbReference type="PROSITE" id="PS00211">
    <property type="entry name" value="ABC_TRANSPORTER_1"/>
    <property type="match status" value="1"/>
</dbReference>
<keyword evidence="3" id="KW-0547">Nucleotide-binding</keyword>
<dbReference type="InterPro" id="IPR017871">
    <property type="entry name" value="ABC_transporter-like_CS"/>
</dbReference>
<dbReference type="InterPro" id="IPR013563">
    <property type="entry name" value="Oligopep_ABC_C"/>
</dbReference>
<reference evidence="6 7" key="1">
    <citation type="submission" date="2017-04" db="EMBL/GenBank/DDBJ databases">
        <authorList>
            <person name="Varghese N."/>
            <person name="Submissions S."/>
        </authorList>
    </citation>
    <scope>NUCLEOTIDE SEQUENCE [LARGE SCALE GENOMIC DNA]</scope>
    <source>
        <strain evidence="6 7">VKM Ac-1784</strain>
    </source>
</reference>
<evidence type="ECO:0000256" key="2">
    <source>
        <dbReference type="ARBA" id="ARBA00022448"/>
    </source>
</evidence>
<dbReference type="RefSeq" id="WP_086474240.1">
    <property type="nucleotide sequence ID" value="NZ_FXWJ01000003.1"/>
</dbReference>
<evidence type="ECO:0000256" key="3">
    <source>
        <dbReference type="ARBA" id="ARBA00022741"/>
    </source>
</evidence>
<evidence type="ECO:0000259" key="5">
    <source>
        <dbReference type="PROSITE" id="PS50893"/>
    </source>
</evidence>
<gene>
    <name evidence="6" type="ORF">SAMN06295909_2480</name>
</gene>
<keyword evidence="4" id="KW-0067">ATP-binding</keyword>
<dbReference type="Proteomes" id="UP000194464">
    <property type="component" value="Unassembled WGS sequence"/>
</dbReference>
<keyword evidence="2" id="KW-0813">Transport</keyword>
<dbReference type="InterPro" id="IPR027417">
    <property type="entry name" value="P-loop_NTPase"/>
</dbReference>
<dbReference type="Pfam" id="PF00005">
    <property type="entry name" value="ABC_tran"/>
    <property type="match status" value="1"/>
</dbReference>
<feature type="domain" description="ABC transporter" evidence="5">
    <location>
        <begin position="5"/>
        <end position="250"/>
    </location>
</feature>
<dbReference type="InterPro" id="IPR003439">
    <property type="entry name" value="ABC_transporter-like_ATP-bd"/>
</dbReference>